<protein>
    <submittedName>
        <fullName evidence="1">Uncharacterized protein</fullName>
    </submittedName>
</protein>
<dbReference type="AlphaFoldDB" id="A0A242MUL7"/>
<proteinExistence type="predicted"/>
<dbReference type="Proteomes" id="UP000195221">
    <property type="component" value="Unassembled WGS sequence"/>
</dbReference>
<accession>A0A242MUL7</accession>
<name>A0A242MUL7_CABSO</name>
<gene>
    <name evidence="1" type="ORF">PAMC26577_13935</name>
</gene>
<evidence type="ECO:0000313" key="1">
    <source>
        <dbReference type="EMBL" id="OTP75075.1"/>
    </source>
</evidence>
<organism evidence="1 2">
    <name type="scientific">Caballeronia sordidicola</name>
    <name type="common">Burkholderia sordidicola</name>
    <dbReference type="NCBI Taxonomy" id="196367"/>
    <lineage>
        <taxon>Bacteria</taxon>
        <taxon>Pseudomonadati</taxon>
        <taxon>Pseudomonadota</taxon>
        <taxon>Betaproteobacteria</taxon>
        <taxon>Burkholderiales</taxon>
        <taxon>Burkholderiaceae</taxon>
        <taxon>Caballeronia</taxon>
    </lineage>
</organism>
<reference evidence="1 2" key="1">
    <citation type="submission" date="2017-03" db="EMBL/GenBank/DDBJ databases">
        <title>Genome analysis of strain PAMC 26577.</title>
        <authorList>
            <person name="Oh H.-M."/>
            <person name="Yang J.-A."/>
        </authorList>
    </citation>
    <scope>NUCLEOTIDE SEQUENCE [LARGE SCALE GENOMIC DNA]</scope>
    <source>
        <strain evidence="1 2">PAMC 26577</strain>
    </source>
</reference>
<dbReference type="EMBL" id="NBTZ01000053">
    <property type="protein sequence ID" value="OTP75075.1"/>
    <property type="molecule type" value="Genomic_DNA"/>
</dbReference>
<sequence length="60" mass="6405">MRVILTFIVIVAIGAFILYVAAPEIVKGVKAVTSQQTSYFQFDSVLPTTSGESDAANRIG</sequence>
<comment type="caution">
    <text evidence="1">The sequence shown here is derived from an EMBL/GenBank/DDBJ whole genome shotgun (WGS) entry which is preliminary data.</text>
</comment>
<evidence type="ECO:0000313" key="2">
    <source>
        <dbReference type="Proteomes" id="UP000195221"/>
    </source>
</evidence>